<evidence type="ECO:0000256" key="1">
    <source>
        <dbReference type="ARBA" id="ARBA00004514"/>
    </source>
</evidence>
<evidence type="ECO:0000256" key="7">
    <source>
        <dbReference type="ARBA" id="ARBA00044229"/>
    </source>
</evidence>
<comment type="function">
    <text evidence="8">Acts as a component of the translation initiation factor 2B (eIF2B) complex, which catalyzes the exchange of GDP for GTP on the eukaryotic initiation factor 2 (eIF2) complex gamma subunit. Its guanine nucleotide exchange factor activity is repressed when bound to eIF2 complex phosphorylated on the alpha subunit, thereby limiting the amount of methionyl-initiator methionine tRNA available to the ribosome and consequently global translation is repressed.</text>
</comment>
<comment type="similarity">
    <text evidence="2">Belongs to the eIF-2B gamma/epsilon subunits family.</text>
</comment>
<dbReference type="GO" id="GO:0005085">
    <property type="term" value="F:guanyl-nucleotide exchange factor activity"/>
    <property type="evidence" value="ECO:0007669"/>
    <property type="project" value="TreeGrafter"/>
</dbReference>
<reference evidence="12 13" key="1">
    <citation type="journal article" date="2019" name="Sci. Data">
        <title>Hybrid genome assembly and annotation of Danionella translucida.</title>
        <authorList>
            <person name="Kadobianskyi M."/>
            <person name="Schulze L."/>
            <person name="Schuelke M."/>
            <person name="Judkewitz B."/>
        </authorList>
    </citation>
    <scope>NUCLEOTIDE SEQUENCE [LARGE SCALE GENOMIC DNA]</scope>
    <source>
        <strain evidence="12 13">Bolton</strain>
    </source>
</reference>
<dbReference type="GO" id="GO:0005829">
    <property type="term" value="C:cytosol"/>
    <property type="evidence" value="ECO:0007669"/>
    <property type="project" value="UniProtKB-SubCell"/>
</dbReference>
<keyword evidence="4" id="KW-0396">Initiation factor</keyword>
<dbReference type="PANTHER" id="PTHR45989:SF1">
    <property type="entry name" value="TRANSLATION INITIATION FACTOR EIF-2B SUBUNIT GAMMA"/>
    <property type="match status" value="1"/>
</dbReference>
<dbReference type="OrthoDB" id="10250549at2759"/>
<dbReference type="SUPFAM" id="SSF53448">
    <property type="entry name" value="Nucleotide-diphospho-sugar transferases"/>
    <property type="match status" value="2"/>
</dbReference>
<evidence type="ECO:0000256" key="6">
    <source>
        <dbReference type="ARBA" id="ARBA00044196"/>
    </source>
</evidence>
<dbReference type="InterPro" id="IPR029044">
    <property type="entry name" value="Nucleotide-diphossugar_trans"/>
</dbReference>
<sequence>MHGTEEDGACGAYLAMARSEAVVRPESHSLGGLALQRPMKLISCPEKTKLSHIPRVQFAVTSEVLLVMELQAVLMAAGGGSRMMDLTYNTPKPLLPVGNRPLIWYSLNLLERVGFEEFGWLLLGITLAEQKHGRLKEPTSASRAGKGVQMIQQLTPTLEALRLSAFLSPFLPSQILVHLLQGLKKGIITLSERSVLGRASPRASPMRHAALPEPGMLGQPAPHYCSHTDILVVSCDLITDVALHEVVDLFRAHSATLSMLMSKVHEFTETVPGQKGKKKAGDLPGTVTPTRSPYPTPALTLMANQGPGATPRSSPPLELSL</sequence>
<comment type="caution">
    <text evidence="12">The sequence shown here is derived from an EMBL/GenBank/DDBJ whole genome shotgun (WGS) entry which is preliminary data.</text>
</comment>
<name>A0A553QIN7_9TELE</name>
<dbReference type="GO" id="GO:0003743">
    <property type="term" value="F:translation initiation factor activity"/>
    <property type="evidence" value="ECO:0007669"/>
    <property type="project" value="UniProtKB-KW"/>
</dbReference>
<organism evidence="12 13">
    <name type="scientific">Danionella cerebrum</name>
    <dbReference type="NCBI Taxonomy" id="2873325"/>
    <lineage>
        <taxon>Eukaryota</taxon>
        <taxon>Metazoa</taxon>
        <taxon>Chordata</taxon>
        <taxon>Craniata</taxon>
        <taxon>Vertebrata</taxon>
        <taxon>Euteleostomi</taxon>
        <taxon>Actinopterygii</taxon>
        <taxon>Neopterygii</taxon>
        <taxon>Teleostei</taxon>
        <taxon>Ostariophysi</taxon>
        <taxon>Cypriniformes</taxon>
        <taxon>Danionidae</taxon>
        <taxon>Danioninae</taxon>
        <taxon>Danionella</taxon>
    </lineage>
</organism>
<keyword evidence="5" id="KW-0648">Protein biosynthesis</keyword>
<evidence type="ECO:0000256" key="5">
    <source>
        <dbReference type="ARBA" id="ARBA00022917"/>
    </source>
</evidence>
<dbReference type="PANTHER" id="PTHR45989">
    <property type="entry name" value="TRANSLATION INITIATION FACTOR EIF-2B SUBUNIT GAMMA"/>
    <property type="match status" value="1"/>
</dbReference>
<dbReference type="Proteomes" id="UP000316079">
    <property type="component" value="Unassembled WGS sequence"/>
</dbReference>
<feature type="region of interest" description="Disordered" evidence="10">
    <location>
        <begin position="271"/>
        <end position="321"/>
    </location>
</feature>
<evidence type="ECO:0000256" key="8">
    <source>
        <dbReference type="ARBA" id="ARBA00045373"/>
    </source>
</evidence>
<feature type="domain" description="Nucleotidyl transferase" evidence="11">
    <location>
        <begin position="72"/>
        <end position="118"/>
    </location>
</feature>
<evidence type="ECO:0000256" key="2">
    <source>
        <dbReference type="ARBA" id="ARBA00007878"/>
    </source>
</evidence>
<dbReference type="AlphaFoldDB" id="A0A553QIN7"/>
<dbReference type="Pfam" id="PF00483">
    <property type="entry name" value="NTP_transferase"/>
    <property type="match status" value="1"/>
</dbReference>
<dbReference type="GO" id="GO:0005851">
    <property type="term" value="C:eukaryotic translation initiation factor 2B complex"/>
    <property type="evidence" value="ECO:0007669"/>
    <property type="project" value="TreeGrafter"/>
</dbReference>
<evidence type="ECO:0000256" key="3">
    <source>
        <dbReference type="ARBA" id="ARBA00022490"/>
    </source>
</evidence>
<evidence type="ECO:0000256" key="9">
    <source>
        <dbReference type="ARBA" id="ARBA00046432"/>
    </source>
</evidence>
<comment type="subunit">
    <text evidence="9">Component of the translation initiation factor 2B (eIF2B) complex which is a heterodecamer of two sets of five different subunits: alpha, beta, gamma, delta and epsilon. Subunits alpha, beta and delta comprise a regulatory subcomplex and subunits epsilon and gamma comprise a catalytic subcomplex. Within the complex, the hexameric regulatory complex resides at the center, with the two heterodimeric catalytic subcomplexes bound on opposite sides.</text>
</comment>
<evidence type="ECO:0000256" key="4">
    <source>
        <dbReference type="ARBA" id="ARBA00022540"/>
    </source>
</evidence>
<dbReference type="EMBL" id="SRMA01025931">
    <property type="protein sequence ID" value="TRY89790.1"/>
    <property type="molecule type" value="Genomic_DNA"/>
</dbReference>
<dbReference type="InterPro" id="IPR005835">
    <property type="entry name" value="NTP_transferase_dom"/>
</dbReference>
<evidence type="ECO:0000256" key="10">
    <source>
        <dbReference type="SAM" id="MobiDB-lite"/>
    </source>
</evidence>
<protein>
    <recommendedName>
        <fullName evidence="6">Translation initiation factor eIF2B subunit gamma</fullName>
    </recommendedName>
    <alternativeName>
        <fullName evidence="7">eIF2B GDP-GTP exchange factor subunit gamma</fullName>
    </alternativeName>
</protein>
<keyword evidence="13" id="KW-1185">Reference proteome</keyword>
<gene>
    <name evidence="12" type="ORF">DNTS_001853</name>
</gene>
<dbReference type="GO" id="GO:0002183">
    <property type="term" value="P:cytoplasmic translational initiation"/>
    <property type="evidence" value="ECO:0007669"/>
    <property type="project" value="TreeGrafter"/>
</dbReference>
<proteinExistence type="inferred from homology"/>
<dbReference type="InterPro" id="IPR051960">
    <property type="entry name" value="eIF2B_gamma"/>
</dbReference>
<keyword evidence="3" id="KW-0963">Cytoplasm</keyword>
<accession>A0A553QIN7</accession>
<evidence type="ECO:0000313" key="13">
    <source>
        <dbReference type="Proteomes" id="UP000316079"/>
    </source>
</evidence>
<comment type="subcellular location">
    <subcellularLocation>
        <location evidence="1">Cytoplasm</location>
        <location evidence="1">Cytosol</location>
    </subcellularLocation>
</comment>
<evidence type="ECO:0000313" key="12">
    <source>
        <dbReference type="EMBL" id="TRY89790.1"/>
    </source>
</evidence>
<dbReference type="Gene3D" id="3.90.550.10">
    <property type="entry name" value="Spore Coat Polysaccharide Biosynthesis Protein SpsA, Chain A"/>
    <property type="match status" value="1"/>
</dbReference>
<evidence type="ECO:0000259" key="11">
    <source>
        <dbReference type="Pfam" id="PF00483"/>
    </source>
</evidence>